<gene>
    <name evidence="2" type="ORF">CCAP1982_LOCUS3208</name>
</gene>
<evidence type="ECO:0000313" key="2">
    <source>
        <dbReference type="EMBL" id="CAD6994463.1"/>
    </source>
</evidence>
<feature type="region of interest" description="Disordered" evidence="1">
    <location>
        <begin position="347"/>
        <end position="401"/>
    </location>
</feature>
<proteinExistence type="predicted"/>
<evidence type="ECO:0000313" key="3">
    <source>
        <dbReference type="Proteomes" id="UP000606786"/>
    </source>
</evidence>
<dbReference type="AlphaFoldDB" id="A0A811UAW9"/>
<dbReference type="OrthoDB" id="283111at2759"/>
<reference evidence="2" key="1">
    <citation type="submission" date="2020-11" db="EMBL/GenBank/DDBJ databases">
        <authorList>
            <person name="Whitehead M."/>
        </authorList>
    </citation>
    <scope>NUCLEOTIDE SEQUENCE</scope>
    <source>
        <strain evidence="2">EGII</strain>
    </source>
</reference>
<feature type="region of interest" description="Disordered" evidence="1">
    <location>
        <begin position="506"/>
        <end position="525"/>
    </location>
</feature>
<accession>A0A811UAW9</accession>
<feature type="compositionally biased region" description="Basic and acidic residues" evidence="1">
    <location>
        <begin position="506"/>
        <end position="519"/>
    </location>
</feature>
<feature type="compositionally biased region" description="Low complexity" evidence="1">
    <location>
        <begin position="461"/>
        <end position="472"/>
    </location>
</feature>
<sequence>MGRQTTGVMNLKSCLANLLISFDRSSRRRKERSKRSHRKSPTSGRRVHKYRYRDETSNSSSRRRHRDRAKVADERDSGRANNNRRSPSKKSQLVAQNFSEANNSAVPCYVKMRELPAPRKLERVHDLVALCAMPFAMYTCDWIVDEYFIDHDSDYLRYVFKPPSRSLSETSTNNNGASRPVIKKRCRNNFDLVIECDVLFDKFLGDWITDEYFLNHDDDYLRIIALSCPDLHSKNANGDGGGQVHVVDTQRRLSVKQMTATEFAAIRAAAAAEIKTALAHAAATVSVSAPATPAISNSSTGLLLTTTTAKSSMHKTSSKSSIDNITPSVQVLGDTNKSVPTTPDLQSLQGLHTAKPFTPPTVDVDGSCSYSRSPYDDDRSQSPMRATRLLPHSPAPPERIASLPNMLNEQFLTQANADAGALRRFRKDGNSPKPQLDLHSADNLSKGHGAVADAYENETTSPSPQKNSSSKSSTEEYEISQNHQQKHQQIADSIELLRMHRRQRDVDAAEREIEPERSLSPDVGARSMLSASNLLPHLHRGRSPAPDRLHSASLSSIGSALSASASVSVSKNTSRRGSAASTAEVELPGTPLVTAALASPPIFPLAKTTSVPNMERRRSSLSALFPGPSPLVAPEPVLHTNPLLPKEEDASDGELTAAEAHKLAEDALRREIPTGKMVHRTKTPPPVGVKLGVNLKKVSPPKSHIGIKKNDAPMLGVVLRRVEKKTVQQKSILDDDKPLYHFSIVREKKDNKPTTTVAPKPKPKPTIGLQKSATTAAVPPKPNPGGILTGPQSSAVRPVQPVVQRPPQNQRPQLGVPITIQKIEGDKIIIIKKFIIPKNGKIPEQYLKVGWSFVRSFVLVFHLLAF</sequence>
<feature type="region of interest" description="Disordered" evidence="1">
    <location>
        <begin position="425"/>
        <end position="488"/>
    </location>
</feature>
<feature type="compositionally biased region" description="Polar residues" evidence="1">
    <location>
        <begin position="79"/>
        <end position="94"/>
    </location>
</feature>
<evidence type="ECO:0000256" key="1">
    <source>
        <dbReference type="SAM" id="MobiDB-lite"/>
    </source>
</evidence>
<organism evidence="2 3">
    <name type="scientific">Ceratitis capitata</name>
    <name type="common">Mediterranean fruit fly</name>
    <name type="synonym">Tephritis capitata</name>
    <dbReference type="NCBI Taxonomy" id="7213"/>
    <lineage>
        <taxon>Eukaryota</taxon>
        <taxon>Metazoa</taxon>
        <taxon>Ecdysozoa</taxon>
        <taxon>Arthropoda</taxon>
        <taxon>Hexapoda</taxon>
        <taxon>Insecta</taxon>
        <taxon>Pterygota</taxon>
        <taxon>Neoptera</taxon>
        <taxon>Endopterygota</taxon>
        <taxon>Diptera</taxon>
        <taxon>Brachycera</taxon>
        <taxon>Muscomorpha</taxon>
        <taxon>Tephritoidea</taxon>
        <taxon>Tephritidae</taxon>
        <taxon>Ceratitis</taxon>
        <taxon>Ceratitis</taxon>
    </lineage>
</organism>
<comment type="caution">
    <text evidence="2">The sequence shown here is derived from an EMBL/GenBank/DDBJ whole genome shotgun (WGS) entry which is preliminary data.</text>
</comment>
<feature type="compositionally biased region" description="Basic and acidic residues" evidence="1">
    <location>
        <begin position="69"/>
        <end position="78"/>
    </location>
</feature>
<keyword evidence="3" id="KW-1185">Reference proteome</keyword>
<dbReference type="EMBL" id="CAJHJT010000001">
    <property type="protein sequence ID" value="CAD6994463.1"/>
    <property type="molecule type" value="Genomic_DNA"/>
</dbReference>
<feature type="compositionally biased region" description="Polar residues" evidence="1">
    <location>
        <begin position="479"/>
        <end position="488"/>
    </location>
</feature>
<protein>
    <submittedName>
        <fullName evidence="2">(Mediterranean fruit fly) hypothetical protein</fullName>
    </submittedName>
</protein>
<name>A0A811UAW9_CERCA</name>
<feature type="region of interest" description="Disordered" evidence="1">
    <location>
        <begin position="25"/>
        <end position="94"/>
    </location>
</feature>
<dbReference type="Proteomes" id="UP000606786">
    <property type="component" value="Unassembled WGS sequence"/>
</dbReference>
<feature type="compositionally biased region" description="Basic residues" evidence="1">
    <location>
        <begin position="26"/>
        <end position="51"/>
    </location>
</feature>
<feature type="region of interest" description="Disordered" evidence="1">
    <location>
        <begin position="750"/>
        <end position="783"/>
    </location>
</feature>